<dbReference type="Pfam" id="PF00104">
    <property type="entry name" value="Hormone_recep"/>
    <property type="match status" value="1"/>
</dbReference>
<evidence type="ECO:0000256" key="5">
    <source>
        <dbReference type="ARBA" id="ARBA00022491"/>
    </source>
</evidence>
<evidence type="ECO:0000256" key="1">
    <source>
        <dbReference type="ARBA" id="ARBA00004123"/>
    </source>
</evidence>
<keyword evidence="9" id="KW-0805">Transcription regulation</keyword>
<dbReference type="PANTHER" id="PTHR24081:SF0">
    <property type="entry name" value="NUCLEAR RECEPTOR SUBFAMILY 0 GROUP B MEMBER 2"/>
    <property type="match status" value="1"/>
</dbReference>
<dbReference type="PANTHER" id="PTHR24081">
    <property type="entry name" value="NUCLEAR RECEPTOR SUBFAMILY 0 GROUP B"/>
    <property type="match status" value="1"/>
</dbReference>
<evidence type="ECO:0000313" key="15">
    <source>
        <dbReference type="EMBL" id="KAK0140703.1"/>
    </source>
</evidence>
<reference evidence="15" key="1">
    <citation type="journal article" date="2023" name="Front. Mar. Sci.">
        <title>A new Merluccius polli reference genome to investigate the effects of global change in West African waters.</title>
        <authorList>
            <person name="Mateo J.L."/>
            <person name="Blanco-Fernandez C."/>
            <person name="Garcia-Vazquez E."/>
            <person name="Machado-Schiaffino G."/>
        </authorList>
    </citation>
    <scope>NUCLEOTIDE SEQUENCE</scope>
    <source>
        <strain evidence="15">C29</strain>
        <tissue evidence="15">Fin</tissue>
    </source>
</reference>
<dbReference type="GO" id="GO:0000122">
    <property type="term" value="P:negative regulation of transcription by RNA polymerase II"/>
    <property type="evidence" value="ECO:0007669"/>
    <property type="project" value="TreeGrafter"/>
</dbReference>
<keyword evidence="5" id="KW-0678">Repressor</keyword>
<dbReference type="InterPro" id="IPR035500">
    <property type="entry name" value="NHR-like_dom_sf"/>
</dbReference>
<dbReference type="InterPro" id="IPR033544">
    <property type="entry name" value="NR0B1/2"/>
</dbReference>
<dbReference type="SMART" id="SM00430">
    <property type="entry name" value="HOLI"/>
    <property type="match status" value="1"/>
</dbReference>
<comment type="similarity">
    <text evidence="3">Belongs to the nuclear hormone receptor family. NR0 subfamily.</text>
</comment>
<evidence type="ECO:0000256" key="3">
    <source>
        <dbReference type="ARBA" id="ARBA00006647"/>
    </source>
</evidence>
<evidence type="ECO:0000256" key="7">
    <source>
        <dbReference type="ARBA" id="ARBA00022771"/>
    </source>
</evidence>
<keyword evidence="10" id="KW-0238">DNA-binding</keyword>
<dbReference type="PRINTS" id="PR00398">
    <property type="entry name" value="STRDHORMONER"/>
</dbReference>
<dbReference type="GO" id="GO:0003714">
    <property type="term" value="F:transcription corepressor activity"/>
    <property type="evidence" value="ECO:0007669"/>
    <property type="project" value="TreeGrafter"/>
</dbReference>
<keyword evidence="12 15" id="KW-0675">Receptor</keyword>
<keyword evidence="11" id="KW-0804">Transcription</keyword>
<evidence type="ECO:0000256" key="8">
    <source>
        <dbReference type="ARBA" id="ARBA00022833"/>
    </source>
</evidence>
<comment type="subcellular location">
    <subcellularLocation>
        <location evidence="2">Cytoplasm</location>
    </subcellularLocation>
    <subcellularLocation>
        <location evidence="1">Nucleus</location>
    </subcellularLocation>
</comment>
<dbReference type="Proteomes" id="UP001174136">
    <property type="component" value="Unassembled WGS sequence"/>
</dbReference>
<keyword evidence="8" id="KW-0862">Zinc</keyword>
<protein>
    <submittedName>
        <fullName evidence="15">Nuclear receptor subfamily 0 group B member 2</fullName>
    </submittedName>
</protein>
<evidence type="ECO:0000256" key="4">
    <source>
        <dbReference type="ARBA" id="ARBA00022490"/>
    </source>
</evidence>
<evidence type="ECO:0000256" key="11">
    <source>
        <dbReference type="ARBA" id="ARBA00023163"/>
    </source>
</evidence>
<evidence type="ECO:0000256" key="6">
    <source>
        <dbReference type="ARBA" id="ARBA00022723"/>
    </source>
</evidence>
<feature type="domain" description="NR LBD" evidence="14">
    <location>
        <begin position="119"/>
        <end position="346"/>
    </location>
</feature>
<sequence length="346" mass="38969">MSNIFQTLSRFDKINIRRQHEMTIGSMAVHNVVFPAHSIDKSRSNTQAGPGLINRGRVKGKATLTLSLSGQRDRFTSVSRSTEKRREAYNMDTACRCTEDRNANAILYNILSQMDYRDPRQSNLNHSRTPHRCNCDRRRTVCLKRPSKTCQEASTVLVKTIHFMKNLPAFNQLPPNDQLALLQKCWAPLFILGLAQEGVTFEVTDTPADSMLKKILLNCQESLDVKREQPTSAGVSKLKSCLKKFGSLDLSPKEYAYLKGTMIFNPDVPELNAALFIEGLQQEAQQALKEVVLPLHPGDHGRFARILLAASMLQTITPTLLTELFFRPLIGQADLVELLVDMLLCR</sequence>
<dbReference type="SUPFAM" id="SSF48508">
    <property type="entry name" value="Nuclear receptor ligand-binding domain"/>
    <property type="match status" value="1"/>
</dbReference>
<dbReference type="InterPro" id="IPR000536">
    <property type="entry name" value="Nucl_hrmn_rcpt_lig-bd"/>
</dbReference>
<evidence type="ECO:0000256" key="10">
    <source>
        <dbReference type="ARBA" id="ARBA00023125"/>
    </source>
</evidence>
<dbReference type="EMBL" id="JAOPHQ010004030">
    <property type="protein sequence ID" value="KAK0140703.1"/>
    <property type="molecule type" value="Genomic_DNA"/>
</dbReference>
<dbReference type="Gene3D" id="1.10.565.10">
    <property type="entry name" value="Retinoid X Receptor"/>
    <property type="match status" value="1"/>
</dbReference>
<evidence type="ECO:0000256" key="13">
    <source>
        <dbReference type="ARBA" id="ARBA00023242"/>
    </source>
</evidence>
<dbReference type="GO" id="GO:0005634">
    <property type="term" value="C:nucleus"/>
    <property type="evidence" value="ECO:0007669"/>
    <property type="project" value="UniProtKB-SubCell"/>
</dbReference>
<keyword evidence="16" id="KW-1185">Reference proteome</keyword>
<keyword evidence="6" id="KW-0479">Metal-binding</keyword>
<dbReference type="PROSITE" id="PS51843">
    <property type="entry name" value="NR_LBD"/>
    <property type="match status" value="1"/>
</dbReference>
<name>A0AA47NXN4_MERPO</name>
<gene>
    <name evidence="15" type="primary">Nr0b2</name>
    <name evidence="15" type="ORF">N1851_022301</name>
</gene>
<dbReference type="GO" id="GO:0005737">
    <property type="term" value="C:cytoplasm"/>
    <property type="evidence" value="ECO:0007669"/>
    <property type="project" value="UniProtKB-SubCell"/>
</dbReference>
<evidence type="ECO:0000256" key="9">
    <source>
        <dbReference type="ARBA" id="ARBA00023015"/>
    </source>
</evidence>
<comment type="caution">
    <text evidence="15">The sequence shown here is derived from an EMBL/GenBank/DDBJ whole genome shotgun (WGS) entry which is preliminary data.</text>
</comment>
<dbReference type="AlphaFoldDB" id="A0AA47NXN4"/>
<dbReference type="InterPro" id="IPR001723">
    <property type="entry name" value="Nuclear_hrmn_rcpt"/>
</dbReference>
<evidence type="ECO:0000259" key="14">
    <source>
        <dbReference type="PROSITE" id="PS51843"/>
    </source>
</evidence>
<dbReference type="GO" id="GO:0003677">
    <property type="term" value="F:DNA binding"/>
    <property type="evidence" value="ECO:0007669"/>
    <property type="project" value="UniProtKB-KW"/>
</dbReference>
<accession>A0AA47NXN4</accession>
<evidence type="ECO:0000256" key="12">
    <source>
        <dbReference type="ARBA" id="ARBA00023170"/>
    </source>
</evidence>
<evidence type="ECO:0000313" key="16">
    <source>
        <dbReference type="Proteomes" id="UP001174136"/>
    </source>
</evidence>
<organism evidence="15 16">
    <name type="scientific">Merluccius polli</name>
    <name type="common">Benguela hake</name>
    <name type="synonym">Merluccius cadenati</name>
    <dbReference type="NCBI Taxonomy" id="89951"/>
    <lineage>
        <taxon>Eukaryota</taxon>
        <taxon>Metazoa</taxon>
        <taxon>Chordata</taxon>
        <taxon>Craniata</taxon>
        <taxon>Vertebrata</taxon>
        <taxon>Euteleostomi</taxon>
        <taxon>Actinopterygii</taxon>
        <taxon>Neopterygii</taxon>
        <taxon>Teleostei</taxon>
        <taxon>Neoteleostei</taxon>
        <taxon>Acanthomorphata</taxon>
        <taxon>Zeiogadaria</taxon>
        <taxon>Gadariae</taxon>
        <taxon>Gadiformes</taxon>
        <taxon>Gadoidei</taxon>
        <taxon>Merlucciidae</taxon>
        <taxon>Merluccius</taxon>
    </lineage>
</organism>
<keyword evidence="4" id="KW-0963">Cytoplasm</keyword>
<keyword evidence="7" id="KW-0863">Zinc-finger</keyword>
<evidence type="ECO:0000256" key="2">
    <source>
        <dbReference type="ARBA" id="ARBA00004496"/>
    </source>
</evidence>
<dbReference type="GO" id="GO:0008270">
    <property type="term" value="F:zinc ion binding"/>
    <property type="evidence" value="ECO:0007669"/>
    <property type="project" value="UniProtKB-KW"/>
</dbReference>
<dbReference type="GO" id="GO:0007623">
    <property type="term" value="P:circadian rhythm"/>
    <property type="evidence" value="ECO:0007669"/>
    <property type="project" value="TreeGrafter"/>
</dbReference>
<proteinExistence type="inferred from homology"/>
<keyword evidence="13" id="KW-0539">Nucleus</keyword>